<evidence type="ECO:0000313" key="2">
    <source>
        <dbReference type="Proteomes" id="UP001418222"/>
    </source>
</evidence>
<keyword evidence="2" id="KW-1185">Reference proteome</keyword>
<protein>
    <submittedName>
        <fullName evidence="1">Uncharacterized protein</fullName>
    </submittedName>
</protein>
<dbReference type="Proteomes" id="UP001418222">
    <property type="component" value="Unassembled WGS sequence"/>
</dbReference>
<gene>
    <name evidence="1" type="ORF">KSP39_PZI001872</name>
</gene>
<accession>A0AAP0BZ49</accession>
<proteinExistence type="predicted"/>
<organism evidence="1 2">
    <name type="scientific">Platanthera zijinensis</name>
    <dbReference type="NCBI Taxonomy" id="2320716"/>
    <lineage>
        <taxon>Eukaryota</taxon>
        <taxon>Viridiplantae</taxon>
        <taxon>Streptophyta</taxon>
        <taxon>Embryophyta</taxon>
        <taxon>Tracheophyta</taxon>
        <taxon>Spermatophyta</taxon>
        <taxon>Magnoliopsida</taxon>
        <taxon>Liliopsida</taxon>
        <taxon>Asparagales</taxon>
        <taxon>Orchidaceae</taxon>
        <taxon>Orchidoideae</taxon>
        <taxon>Orchideae</taxon>
        <taxon>Orchidinae</taxon>
        <taxon>Platanthera</taxon>
    </lineage>
</organism>
<evidence type="ECO:0000313" key="1">
    <source>
        <dbReference type="EMBL" id="KAK8954676.1"/>
    </source>
</evidence>
<dbReference type="EMBL" id="JBBWWQ010000002">
    <property type="protein sequence ID" value="KAK8954676.1"/>
    <property type="molecule type" value="Genomic_DNA"/>
</dbReference>
<name>A0AAP0BZ49_9ASPA</name>
<comment type="caution">
    <text evidence="1">The sequence shown here is derived from an EMBL/GenBank/DDBJ whole genome shotgun (WGS) entry which is preliminary data.</text>
</comment>
<sequence length="65" mass="7796">MVHCEAFLRRRYSAHKYQLRVLAGGLRLDTGRRPLFRPRFAHLPRVCRHEFVLPGQGQEHLELRF</sequence>
<reference evidence="1 2" key="1">
    <citation type="journal article" date="2022" name="Nat. Plants">
        <title>Genomes of leafy and leafless Platanthera orchids illuminate the evolution of mycoheterotrophy.</title>
        <authorList>
            <person name="Li M.H."/>
            <person name="Liu K.W."/>
            <person name="Li Z."/>
            <person name="Lu H.C."/>
            <person name="Ye Q.L."/>
            <person name="Zhang D."/>
            <person name="Wang J.Y."/>
            <person name="Li Y.F."/>
            <person name="Zhong Z.M."/>
            <person name="Liu X."/>
            <person name="Yu X."/>
            <person name="Liu D.K."/>
            <person name="Tu X.D."/>
            <person name="Liu B."/>
            <person name="Hao Y."/>
            <person name="Liao X.Y."/>
            <person name="Jiang Y.T."/>
            <person name="Sun W.H."/>
            <person name="Chen J."/>
            <person name="Chen Y.Q."/>
            <person name="Ai Y."/>
            <person name="Zhai J.W."/>
            <person name="Wu S.S."/>
            <person name="Zhou Z."/>
            <person name="Hsiao Y.Y."/>
            <person name="Wu W.L."/>
            <person name="Chen Y.Y."/>
            <person name="Lin Y.F."/>
            <person name="Hsu J.L."/>
            <person name="Li C.Y."/>
            <person name="Wang Z.W."/>
            <person name="Zhao X."/>
            <person name="Zhong W.Y."/>
            <person name="Ma X.K."/>
            <person name="Ma L."/>
            <person name="Huang J."/>
            <person name="Chen G.Z."/>
            <person name="Huang M.Z."/>
            <person name="Huang L."/>
            <person name="Peng D.H."/>
            <person name="Luo Y.B."/>
            <person name="Zou S.Q."/>
            <person name="Chen S.P."/>
            <person name="Lan S."/>
            <person name="Tsai W.C."/>
            <person name="Van de Peer Y."/>
            <person name="Liu Z.J."/>
        </authorList>
    </citation>
    <scope>NUCLEOTIDE SEQUENCE [LARGE SCALE GENOMIC DNA]</scope>
    <source>
        <strain evidence="1">Lor287</strain>
    </source>
</reference>
<dbReference type="AlphaFoldDB" id="A0AAP0BZ49"/>